<reference evidence="5" key="2">
    <citation type="submission" date="2021-04" db="EMBL/GenBank/DDBJ databases">
        <authorList>
            <person name="Dong X."/>
        </authorList>
    </citation>
    <scope>NUCLEOTIDE SEQUENCE</scope>
    <source>
        <strain evidence="5">ZWT</strain>
    </source>
</reference>
<dbReference type="InterPro" id="IPR004090">
    <property type="entry name" value="Chemotax_Me-accpt_rcpt"/>
</dbReference>
<dbReference type="Proteomes" id="UP001056429">
    <property type="component" value="Unassembled WGS sequence"/>
</dbReference>
<dbReference type="GO" id="GO:0006935">
    <property type="term" value="P:chemotaxis"/>
    <property type="evidence" value="ECO:0007669"/>
    <property type="project" value="InterPro"/>
</dbReference>
<feature type="domain" description="Methyl-accepting transducer" evidence="4">
    <location>
        <begin position="48"/>
        <end position="284"/>
    </location>
</feature>
<dbReference type="GO" id="GO:0007165">
    <property type="term" value="P:signal transduction"/>
    <property type="evidence" value="ECO:0007669"/>
    <property type="project" value="UniProtKB-KW"/>
</dbReference>
<dbReference type="PANTHER" id="PTHR32089">
    <property type="entry name" value="METHYL-ACCEPTING CHEMOTAXIS PROTEIN MCPB"/>
    <property type="match status" value="1"/>
</dbReference>
<dbReference type="SUPFAM" id="SSF58104">
    <property type="entry name" value="Methyl-accepting chemotaxis protein (MCP) signaling domain"/>
    <property type="match status" value="1"/>
</dbReference>
<comment type="caution">
    <text evidence="5">The sequence shown here is derived from an EMBL/GenBank/DDBJ whole genome shotgun (WGS) entry which is preliminary data.</text>
</comment>
<dbReference type="GO" id="GO:0004888">
    <property type="term" value="F:transmembrane signaling receptor activity"/>
    <property type="evidence" value="ECO:0007669"/>
    <property type="project" value="InterPro"/>
</dbReference>
<evidence type="ECO:0000259" key="4">
    <source>
        <dbReference type="PROSITE" id="PS50111"/>
    </source>
</evidence>
<evidence type="ECO:0000256" key="2">
    <source>
        <dbReference type="ARBA" id="ARBA00029447"/>
    </source>
</evidence>
<dbReference type="RefSeq" id="WP_250857656.1">
    <property type="nucleotide sequence ID" value="NZ_JAGSOJ010000001.1"/>
</dbReference>
<comment type="similarity">
    <text evidence="2">Belongs to the methyl-accepting chemotaxis (MCP) protein family.</text>
</comment>
<sequence length="325" mass="36956">MFKKIFNRRKNKEIVDVKENGEEEGKVASSHKEIRAASKYLVKILNESLYNNSKNNTEFNLEILRIVEDLNRQMEMFEEQDTMTSNIIKDNEEVLKVTFKIEESIKTSEDVIVRGNETVDDLKQDIIGIANNISDLNSDFEELNNKISSINKFTDIINQISSQTNLLALNASIEAARAGDAGRGFAVVAEEVRKLAEETATASVQIENTVKDINVETNNLTKQMEQNVLKMNSLNKASEETFKAFENVKKSNDETLKEMKDIETLIHSNYSKLNVMMESLNKLNSTSEENVIEIKKAIDISKESSIHINDMVSYMIQLEDIIEDV</sequence>
<dbReference type="PRINTS" id="PR00260">
    <property type="entry name" value="CHEMTRNSDUCR"/>
</dbReference>
<dbReference type="EMBL" id="JAGSOJ010000001">
    <property type="protein sequence ID" value="MCM1988788.1"/>
    <property type="molecule type" value="Genomic_DNA"/>
</dbReference>
<proteinExistence type="inferred from homology"/>
<dbReference type="Gene3D" id="1.10.287.950">
    <property type="entry name" value="Methyl-accepting chemotaxis protein"/>
    <property type="match status" value="1"/>
</dbReference>
<dbReference type="Pfam" id="PF00015">
    <property type="entry name" value="MCPsignal"/>
    <property type="match status" value="1"/>
</dbReference>
<reference evidence="5" key="1">
    <citation type="journal article" date="2021" name="mSystems">
        <title>Bacteria and Archaea Synergistically Convert Glycine Betaine to Biogenic Methane in the Formosa Cold Seep of the South China Sea.</title>
        <authorList>
            <person name="Li L."/>
            <person name="Zhang W."/>
            <person name="Zhang S."/>
            <person name="Song L."/>
            <person name="Sun Q."/>
            <person name="Zhang H."/>
            <person name="Xiang H."/>
            <person name="Dong X."/>
        </authorList>
    </citation>
    <scope>NUCLEOTIDE SEQUENCE</scope>
    <source>
        <strain evidence="5">ZWT</strain>
    </source>
</reference>
<protein>
    <recommendedName>
        <fullName evidence="4">Methyl-accepting transducer domain-containing protein</fullName>
    </recommendedName>
</protein>
<accession>A0A9J6NXK1</accession>
<evidence type="ECO:0000256" key="3">
    <source>
        <dbReference type="PROSITE-ProRule" id="PRU00284"/>
    </source>
</evidence>
<keyword evidence="1 3" id="KW-0807">Transducer</keyword>
<evidence type="ECO:0000313" key="6">
    <source>
        <dbReference type="Proteomes" id="UP001056429"/>
    </source>
</evidence>
<dbReference type="PROSITE" id="PS50111">
    <property type="entry name" value="CHEMOTAXIS_TRANSDUC_2"/>
    <property type="match status" value="1"/>
</dbReference>
<dbReference type="AlphaFoldDB" id="A0A9J6NXK1"/>
<evidence type="ECO:0000256" key="1">
    <source>
        <dbReference type="ARBA" id="ARBA00023224"/>
    </source>
</evidence>
<dbReference type="GO" id="GO:0016020">
    <property type="term" value="C:membrane"/>
    <property type="evidence" value="ECO:0007669"/>
    <property type="project" value="InterPro"/>
</dbReference>
<name>A0A9J6NXK1_9CLOT</name>
<dbReference type="SMART" id="SM00283">
    <property type="entry name" value="MA"/>
    <property type="match status" value="1"/>
</dbReference>
<keyword evidence="6" id="KW-1185">Reference proteome</keyword>
<evidence type="ECO:0000313" key="5">
    <source>
        <dbReference type="EMBL" id="MCM1988788.1"/>
    </source>
</evidence>
<dbReference type="PANTHER" id="PTHR32089:SF112">
    <property type="entry name" value="LYSOZYME-LIKE PROTEIN-RELATED"/>
    <property type="match status" value="1"/>
</dbReference>
<dbReference type="InterPro" id="IPR004089">
    <property type="entry name" value="MCPsignal_dom"/>
</dbReference>
<gene>
    <name evidence="5" type="ORF">KDK92_03475</name>
</gene>
<organism evidence="5 6">
    <name type="scientific">Oceanirhabdus seepicola</name>
    <dbReference type="NCBI Taxonomy" id="2828781"/>
    <lineage>
        <taxon>Bacteria</taxon>
        <taxon>Bacillati</taxon>
        <taxon>Bacillota</taxon>
        <taxon>Clostridia</taxon>
        <taxon>Eubacteriales</taxon>
        <taxon>Clostridiaceae</taxon>
        <taxon>Oceanirhabdus</taxon>
    </lineage>
</organism>